<proteinExistence type="predicted"/>
<dbReference type="HOGENOM" id="CLU_638870_0_0_7"/>
<dbReference type="Pfam" id="PF00534">
    <property type="entry name" value="Glycos_transf_1"/>
    <property type="match status" value="1"/>
</dbReference>
<dbReference type="EMBL" id="HG793133">
    <property type="protein sequence ID" value="CDK30751.1"/>
    <property type="molecule type" value="Genomic_DNA"/>
</dbReference>
<evidence type="ECO:0000259" key="2">
    <source>
        <dbReference type="Pfam" id="PF00534"/>
    </source>
</evidence>
<protein>
    <submittedName>
        <fullName evidence="3">Glycosyltransferase</fullName>
    </submittedName>
</protein>
<dbReference type="KEGG" id="dpb:BABL1_gene_264"/>
<dbReference type="PANTHER" id="PTHR46656">
    <property type="entry name" value="PUTATIVE-RELATED"/>
    <property type="match status" value="1"/>
</dbReference>
<dbReference type="RefSeq" id="WP_023792380.1">
    <property type="nucleotide sequence ID" value="NC_023003.1"/>
</dbReference>
<organism evidence="3 4">
    <name type="scientific">Candidatus Babela massiliensis</name>
    <dbReference type="NCBI Taxonomy" id="673862"/>
    <lineage>
        <taxon>Bacteria</taxon>
        <taxon>Candidatus Babelota</taxon>
        <taxon>Candidatus Babeliae</taxon>
        <taxon>Candidatus Babeliales</taxon>
        <taxon>Candidatus Babeliaceae</taxon>
        <taxon>Candidatus Babela</taxon>
    </lineage>
</organism>
<keyword evidence="1" id="KW-0812">Transmembrane</keyword>
<feature type="transmembrane region" description="Helical" evidence="1">
    <location>
        <begin position="12"/>
        <end position="30"/>
    </location>
</feature>
<dbReference type="PANTHER" id="PTHR46656:SF3">
    <property type="entry name" value="PUTATIVE-RELATED"/>
    <property type="match status" value="1"/>
</dbReference>
<dbReference type="GO" id="GO:0016757">
    <property type="term" value="F:glycosyltransferase activity"/>
    <property type="evidence" value="ECO:0007669"/>
    <property type="project" value="InterPro"/>
</dbReference>
<keyword evidence="4" id="KW-1185">Reference proteome</keyword>
<evidence type="ECO:0000313" key="4">
    <source>
        <dbReference type="Proteomes" id="UP000018769"/>
    </source>
</evidence>
<gene>
    <name evidence="3" type="ORF">BABL1_gene_264</name>
</gene>
<name>V6DJR3_9BACT</name>
<dbReference type="InterPro" id="IPR001296">
    <property type="entry name" value="Glyco_trans_1"/>
</dbReference>
<accession>V6DJR3</accession>
<evidence type="ECO:0000313" key="3">
    <source>
        <dbReference type="EMBL" id="CDK30751.1"/>
    </source>
</evidence>
<keyword evidence="3" id="KW-0808">Transferase</keyword>
<dbReference type="Gene3D" id="3.40.50.2000">
    <property type="entry name" value="Glycogen Phosphorylase B"/>
    <property type="match status" value="1"/>
</dbReference>
<dbReference type="eggNOG" id="COG0438">
    <property type="taxonomic scope" value="Bacteria"/>
</dbReference>
<dbReference type="STRING" id="673862.BABL1_gene_264"/>
<dbReference type="AlphaFoldDB" id="V6DJR3"/>
<dbReference type="SUPFAM" id="SSF53756">
    <property type="entry name" value="UDP-Glycosyltransferase/glycogen phosphorylase"/>
    <property type="match status" value="1"/>
</dbReference>
<reference evidence="3 4" key="1">
    <citation type="journal article" date="2015" name="Biol. Direct">
        <title>Babela massiliensis, a representative of a widespread bacterial phylum with unusual adaptations to parasitism in amoebae.</title>
        <authorList>
            <person name="Pagnier I."/>
            <person name="Yutin N."/>
            <person name="Croce O."/>
            <person name="Makarova K.S."/>
            <person name="Wolf Y.I."/>
            <person name="Benamar S."/>
            <person name="Raoult D."/>
            <person name="Koonin E.V."/>
            <person name="La Scola B."/>
        </authorList>
    </citation>
    <scope>NUCLEOTIDE SEQUENCE [LARGE SCALE GENOMIC DNA]</scope>
    <source>
        <strain evidence="4">BABL1</strain>
    </source>
</reference>
<keyword evidence="1" id="KW-1133">Transmembrane helix</keyword>
<keyword evidence="1" id="KW-0472">Membrane</keyword>
<feature type="domain" description="Glycosyl transferase family 1" evidence="2">
    <location>
        <begin position="199"/>
        <end position="308"/>
    </location>
</feature>
<sequence>MPLFIKNKSVLINIQLIICIFYCICLYSITDTLTSTTNRNKFDVTVVGYMLYPDGLGRLPIGFIDNLHKELNINFIETRKFSITQSFGKINKQILNITSNQDKSPGKVAILFDAVWKSSVIKMPNSIIKIAYSMFESTQIPQEWVDNLNNYFDAVIVPSPFLIKVYKESGVNIPIFLLPCGMYLEEFLSIPLKSKRNFPFVFGCSSTFFPHKNHKLLLQAFLNKFKNNENIILKLHGRGGFESELSKIIKSEKATNVELISKYFTPKEYLEFLRYLDCYVLLSKGEGFSMSPREALALGIPCILSNNTAHEVLCQTPYVNSVMSNKVEPADYRLVFGQYYGYQFNSSITDVEKSLEEIYNNYDYYLQNGKDARQWVQQYDYRNLKNKYLNLIKPNKVILGKENLITDEYIMTDCKKLYQKYCFIKSLND</sequence>
<evidence type="ECO:0000256" key="1">
    <source>
        <dbReference type="SAM" id="Phobius"/>
    </source>
</evidence>
<dbReference type="Proteomes" id="UP000018769">
    <property type="component" value="Chromosome I"/>
</dbReference>